<reference evidence="1" key="1">
    <citation type="journal article" date="2023" name="bioRxiv">
        <title>Improved chromosome-level genome assembly for marigold (Tagetes erecta).</title>
        <authorList>
            <person name="Jiang F."/>
            <person name="Yuan L."/>
            <person name="Wang S."/>
            <person name="Wang H."/>
            <person name="Xu D."/>
            <person name="Wang A."/>
            <person name="Fan W."/>
        </authorList>
    </citation>
    <scope>NUCLEOTIDE SEQUENCE</scope>
    <source>
        <strain evidence="1">WSJ</strain>
        <tissue evidence="1">Leaf</tissue>
    </source>
</reference>
<comment type="caution">
    <text evidence="1">The sequence shown here is derived from an EMBL/GenBank/DDBJ whole genome shotgun (WGS) entry which is preliminary data.</text>
</comment>
<dbReference type="AlphaFoldDB" id="A0AAD8LAB2"/>
<name>A0AAD8LAB2_TARER</name>
<keyword evidence="2" id="KW-1185">Reference proteome</keyword>
<dbReference type="InterPro" id="IPR006734">
    <property type="entry name" value="PLATZ"/>
</dbReference>
<dbReference type="PANTHER" id="PTHR31065">
    <property type="entry name" value="PLATZ TRANSCRIPTION FACTOR FAMILY PROTEIN"/>
    <property type="match status" value="1"/>
</dbReference>
<accession>A0AAD8LAB2</accession>
<gene>
    <name evidence="1" type="ORF">QVD17_04529</name>
</gene>
<evidence type="ECO:0000313" key="2">
    <source>
        <dbReference type="Proteomes" id="UP001229421"/>
    </source>
</evidence>
<organism evidence="1 2">
    <name type="scientific">Tagetes erecta</name>
    <name type="common">African marigold</name>
    <dbReference type="NCBI Taxonomy" id="13708"/>
    <lineage>
        <taxon>Eukaryota</taxon>
        <taxon>Viridiplantae</taxon>
        <taxon>Streptophyta</taxon>
        <taxon>Embryophyta</taxon>
        <taxon>Tracheophyta</taxon>
        <taxon>Spermatophyta</taxon>
        <taxon>Magnoliopsida</taxon>
        <taxon>eudicotyledons</taxon>
        <taxon>Gunneridae</taxon>
        <taxon>Pentapetalae</taxon>
        <taxon>asterids</taxon>
        <taxon>campanulids</taxon>
        <taxon>Asterales</taxon>
        <taxon>Asteraceae</taxon>
        <taxon>Asteroideae</taxon>
        <taxon>Heliantheae alliance</taxon>
        <taxon>Tageteae</taxon>
        <taxon>Tagetes</taxon>
    </lineage>
</organism>
<dbReference type="EMBL" id="JAUHHV010000001">
    <property type="protein sequence ID" value="KAK1438719.1"/>
    <property type="molecule type" value="Genomic_DNA"/>
</dbReference>
<evidence type="ECO:0000313" key="1">
    <source>
        <dbReference type="EMBL" id="KAK1438719.1"/>
    </source>
</evidence>
<sequence length="182" mass="20564">MMKRRRMKRIASIRRYMYNDVLRLKDAHKIFDCSLIQWYKTNSERVVFLRPRQRVSFPIRGSRCTCLVCNQSIKSSFIYCSMVCKFTTVAASNGDQKDYACTNLKDPGSSAVSAGSGAESVVSMESSVEENSPISTTGNETKNESMTFVERVHNPVSTTTSSNGFNKKIHGRKCVPQRSPFF</sequence>
<dbReference type="PANTHER" id="PTHR31065:SF1">
    <property type="entry name" value="OS09G0116050 PROTEIN"/>
    <property type="match status" value="1"/>
</dbReference>
<proteinExistence type="predicted"/>
<dbReference type="Proteomes" id="UP001229421">
    <property type="component" value="Unassembled WGS sequence"/>
</dbReference>
<dbReference type="Pfam" id="PF04640">
    <property type="entry name" value="PLATZ"/>
    <property type="match status" value="1"/>
</dbReference>
<protein>
    <submittedName>
        <fullName evidence="1">Uncharacterized protein</fullName>
    </submittedName>
</protein>